<proteinExistence type="predicted"/>
<feature type="chain" id="PRO_5012975934" description="RVT_2 domain-containing protein" evidence="1">
    <location>
        <begin position="25"/>
        <end position="134"/>
    </location>
</feature>
<dbReference type="OrthoDB" id="443140at2759"/>
<dbReference type="STRING" id="3775.A0A1Q3CCP1"/>
<evidence type="ECO:0000256" key="1">
    <source>
        <dbReference type="SAM" id="SignalP"/>
    </source>
</evidence>
<gene>
    <name evidence="2" type="ORF">CFOL_v3_21472</name>
</gene>
<dbReference type="EMBL" id="BDDD01001726">
    <property type="protein sequence ID" value="GAV78004.1"/>
    <property type="molecule type" value="Genomic_DNA"/>
</dbReference>
<accession>A0A1Q3CCP1</accession>
<dbReference type="Proteomes" id="UP000187406">
    <property type="component" value="Unassembled WGS sequence"/>
</dbReference>
<dbReference type="PANTHER" id="PTHR11439:SF511">
    <property type="match status" value="1"/>
</dbReference>
<dbReference type="PANTHER" id="PTHR11439">
    <property type="entry name" value="GAG-POL-RELATED RETROTRANSPOSON"/>
    <property type="match status" value="1"/>
</dbReference>
<evidence type="ECO:0000313" key="3">
    <source>
        <dbReference type="Proteomes" id="UP000187406"/>
    </source>
</evidence>
<dbReference type="InParanoid" id="A0A1Q3CCP1"/>
<evidence type="ECO:0008006" key="4">
    <source>
        <dbReference type="Google" id="ProtNLM"/>
    </source>
</evidence>
<feature type="signal peptide" evidence="1">
    <location>
        <begin position="1"/>
        <end position="24"/>
    </location>
</feature>
<organism evidence="2 3">
    <name type="scientific">Cephalotus follicularis</name>
    <name type="common">Albany pitcher plant</name>
    <dbReference type="NCBI Taxonomy" id="3775"/>
    <lineage>
        <taxon>Eukaryota</taxon>
        <taxon>Viridiplantae</taxon>
        <taxon>Streptophyta</taxon>
        <taxon>Embryophyta</taxon>
        <taxon>Tracheophyta</taxon>
        <taxon>Spermatophyta</taxon>
        <taxon>Magnoliopsida</taxon>
        <taxon>eudicotyledons</taxon>
        <taxon>Gunneridae</taxon>
        <taxon>Pentapetalae</taxon>
        <taxon>rosids</taxon>
        <taxon>fabids</taxon>
        <taxon>Oxalidales</taxon>
        <taxon>Cephalotaceae</taxon>
        <taxon>Cephalotus</taxon>
    </lineage>
</organism>
<keyword evidence="3" id="KW-1185">Reference proteome</keyword>
<name>A0A1Q3CCP1_CEPFO</name>
<sequence>MHQPRKPHLHGAFRLLHYLKATLGHCLFFSTKANVSLRVYYDSDWASCPMTRRSTTGYHVLLGDSPISWKTKKQLTVSPALQPKPSIVAWLSTLVNLCGYPISCVTPSTDSIPLHRDSQAALHIVSNPVPHERT</sequence>
<dbReference type="AlphaFoldDB" id="A0A1Q3CCP1"/>
<dbReference type="CDD" id="cd09272">
    <property type="entry name" value="RNase_HI_RT_Ty1"/>
    <property type="match status" value="1"/>
</dbReference>
<protein>
    <recommendedName>
        <fullName evidence="4">RVT_2 domain-containing protein</fullName>
    </recommendedName>
</protein>
<keyword evidence="1" id="KW-0732">Signal</keyword>
<reference evidence="3" key="1">
    <citation type="submission" date="2016-04" db="EMBL/GenBank/DDBJ databases">
        <title>Cephalotus genome sequencing.</title>
        <authorList>
            <person name="Fukushima K."/>
            <person name="Hasebe M."/>
            <person name="Fang X."/>
        </authorList>
    </citation>
    <scope>NUCLEOTIDE SEQUENCE [LARGE SCALE GENOMIC DNA]</scope>
    <source>
        <strain evidence="3">cv. St1</strain>
    </source>
</reference>
<comment type="caution">
    <text evidence="2">The sequence shown here is derived from an EMBL/GenBank/DDBJ whole genome shotgun (WGS) entry which is preliminary data.</text>
</comment>
<evidence type="ECO:0000313" key="2">
    <source>
        <dbReference type="EMBL" id="GAV78004.1"/>
    </source>
</evidence>